<reference evidence="2" key="1">
    <citation type="submission" date="2023-07" db="EMBL/GenBank/DDBJ databases">
        <title>30 novel species of actinomycetes from the DSMZ collection.</title>
        <authorList>
            <person name="Nouioui I."/>
        </authorList>
    </citation>
    <scope>NUCLEOTIDE SEQUENCE [LARGE SCALE GENOMIC DNA]</scope>
    <source>
        <strain evidence="2">DSM 44938</strain>
    </source>
</reference>
<gene>
    <name evidence="1" type="ORF">RM590_05525</name>
</gene>
<dbReference type="EMBL" id="JAVREL010000002">
    <property type="protein sequence ID" value="MDT0342090.1"/>
    <property type="molecule type" value="Genomic_DNA"/>
</dbReference>
<organism evidence="1 2">
    <name type="scientific">Streptomyces litchfieldiae</name>
    <dbReference type="NCBI Taxonomy" id="3075543"/>
    <lineage>
        <taxon>Bacteria</taxon>
        <taxon>Bacillati</taxon>
        <taxon>Actinomycetota</taxon>
        <taxon>Actinomycetes</taxon>
        <taxon>Kitasatosporales</taxon>
        <taxon>Streptomycetaceae</taxon>
        <taxon>Streptomyces</taxon>
    </lineage>
</organism>
<keyword evidence="2" id="KW-1185">Reference proteome</keyword>
<dbReference type="Proteomes" id="UP001183246">
    <property type="component" value="Unassembled WGS sequence"/>
</dbReference>
<sequence length="76" mass="8621">MHDEQVLMESRTLRGRYTECVDALDKVKALELLPDGMHLTTEAVAAYFVVHRKVISKVVDRHRDELVESGLTVLEG</sequence>
<accession>A0ABU2MKS9</accession>
<proteinExistence type="predicted"/>
<evidence type="ECO:0000313" key="2">
    <source>
        <dbReference type="Proteomes" id="UP001183246"/>
    </source>
</evidence>
<evidence type="ECO:0000313" key="1">
    <source>
        <dbReference type="EMBL" id="MDT0342090.1"/>
    </source>
</evidence>
<dbReference type="RefSeq" id="WP_311703219.1">
    <property type="nucleotide sequence ID" value="NZ_JAVREL010000002.1"/>
</dbReference>
<name>A0ABU2MKS9_9ACTN</name>
<comment type="caution">
    <text evidence="1">The sequence shown here is derived from an EMBL/GenBank/DDBJ whole genome shotgun (WGS) entry which is preliminary data.</text>
</comment>
<protein>
    <submittedName>
        <fullName evidence="1">Uncharacterized protein</fullName>
    </submittedName>
</protein>